<keyword evidence="8" id="KW-1185">Reference proteome</keyword>
<dbReference type="SMART" id="SM00409">
    <property type="entry name" value="IG"/>
    <property type="match status" value="5"/>
</dbReference>
<organism evidence="7 8">
    <name type="scientific">Drosophila gunungcola</name>
    <name type="common">fruit fly</name>
    <dbReference type="NCBI Taxonomy" id="103775"/>
    <lineage>
        <taxon>Eukaryota</taxon>
        <taxon>Metazoa</taxon>
        <taxon>Ecdysozoa</taxon>
        <taxon>Arthropoda</taxon>
        <taxon>Hexapoda</taxon>
        <taxon>Insecta</taxon>
        <taxon>Pterygota</taxon>
        <taxon>Neoptera</taxon>
        <taxon>Endopterygota</taxon>
        <taxon>Diptera</taxon>
        <taxon>Brachycera</taxon>
        <taxon>Muscomorpha</taxon>
        <taxon>Ephydroidea</taxon>
        <taxon>Drosophilidae</taxon>
        <taxon>Drosophila</taxon>
        <taxon>Sophophora</taxon>
    </lineage>
</organism>
<dbReference type="CDD" id="cd00096">
    <property type="entry name" value="Ig"/>
    <property type="match status" value="1"/>
</dbReference>
<evidence type="ECO:0000313" key="7">
    <source>
        <dbReference type="EMBL" id="KAI8035394.1"/>
    </source>
</evidence>
<evidence type="ECO:0000259" key="6">
    <source>
        <dbReference type="PROSITE" id="PS50853"/>
    </source>
</evidence>
<feature type="domain" description="Ig-like" evidence="5">
    <location>
        <begin position="382"/>
        <end position="461"/>
    </location>
</feature>
<feature type="domain" description="Ig-like" evidence="5">
    <location>
        <begin position="553"/>
        <end position="641"/>
    </location>
</feature>
<feature type="domain" description="Fibronectin type-III" evidence="6">
    <location>
        <begin position="805"/>
        <end position="896"/>
    </location>
</feature>
<dbReference type="GO" id="GO:0005886">
    <property type="term" value="C:plasma membrane"/>
    <property type="evidence" value="ECO:0007669"/>
    <property type="project" value="TreeGrafter"/>
</dbReference>
<dbReference type="InterPro" id="IPR013783">
    <property type="entry name" value="Ig-like_fold"/>
</dbReference>
<evidence type="ECO:0000256" key="1">
    <source>
        <dbReference type="ARBA" id="ARBA00022737"/>
    </source>
</evidence>
<comment type="caution">
    <text evidence="7">The sequence shown here is derived from an EMBL/GenBank/DDBJ whole genome shotgun (WGS) entry which is preliminary data.</text>
</comment>
<dbReference type="Pfam" id="PF00041">
    <property type="entry name" value="fn3"/>
    <property type="match status" value="2"/>
</dbReference>
<feature type="compositionally biased region" description="Polar residues" evidence="3">
    <location>
        <begin position="1413"/>
        <end position="1424"/>
    </location>
</feature>
<dbReference type="GO" id="GO:0007156">
    <property type="term" value="P:homophilic cell adhesion via plasma membrane adhesion molecules"/>
    <property type="evidence" value="ECO:0007669"/>
    <property type="project" value="TreeGrafter"/>
</dbReference>
<dbReference type="FunFam" id="2.60.40.10:FF:001149">
    <property type="entry name" value="Turtle, isoform H"/>
    <property type="match status" value="1"/>
</dbReference>
<dbReference type="InterPro" id="IPR013106">
    <property type="entry name" value="Ig_V-set"/>
</dbReference>
<keyword evidence="2" id="KW-0393">Immunoglobulin domain</keyword>
<dbReference type="PANTHER" id="PTHR10075:SF92">
    <property type="entry name" value="PROTEIN TURTLE"/>
    <property type="match status" value="1"/>
</dbReference>
<evidence type="ECO:0000256" key="2">
    <source>
        <dbReference type="ARBA" id="ARBA00023319"/>
    </source>
</evidence>
<accession>A0A9P9YE83</accession>
<dbReference type="Pfam" id="PF13927">
    <property type="entry name" value="Ig_3"/>
    <property type="match status" value="2"/>
</dbReference>
<feature type="transmembrane region" description="Helical" evidence="4">
    <location>
        <begin position="901"/>
        <end position="924"/>
    </location>
</feature>
<evidence type="ECO:0008006" key="9">
    <source>
        <dbReference type="Google" id="ProtNLM"/>
    </source>
</evidence>
<protein>
    <recommendedName>
        <fullName evidence="9">Protein turtle</fullName>
    </recommendedName>
</protein>
<feature type="region of interest" description="Disordered" evidence="3">
    <location>
        <begin position="1517"/>
        <end position="1536"/>
    </location>
</feature>
<keyword evidence="4" id="KW-1133">Transmembrane helix</keyword>
<dbReference type="InterPro" id="IPR003598">
    <property type="entry name" value="Ig_sub2"/>
</dbReference>
<dbReference type="SUPFAM" id="SSF49265">
    <property type="entry name" value="Fibronectin type III"/>
    <property type="match status" value="1"/>
</dbReference>
<dbReference type="PROSITE" id="PS50853">
    <property type="entry name" value="FN3"/>
    <property type="match status" value="2"/>
</dbReference>
<feature type="compositionally biased region" description="Polar residues" evidence="3">
    <location>
        <begin position="67"/>
        <end position="84"/>
    </location>
</feature>
<dbReference type="SMART" id="SM00406">
    <property type="entry name" value="IGv"/>
    <property type="match status" value="3"/>
</dbReference>
<feature type="region of interest" description="Disordered" evidence="3">
    <location>
        <begin position="1276"/>
        <end position="1314"/>
    </location>
</feature>
<keyword evidence="1" id="KW-0677">Repeat</keyword>
<feature type="compositionally biased region" description="Low complexity" evidence="3">
    <location>
        <begin position="105"/>
        <end position="118"/>
    </location>
</feature>
<feature type="domain" description="Fibronectin type-III" evidence="6">
    <location>
        <begin position="649"/>
        <end position="745"/>
    </location>
</feature>
<dbReference type="FunFam" id="2.60.40.10:FF:000733">
    <property type="entry name" value="Turtle, isoform F"/>
    <property type="match status" value="1"/>
</dbReference>
<name>A0A9P9YE83_9MUSC</name>
<evidence type="ECO:0000256" key="3">
    <source>
        <dbReference type="SAM" id="MobiDB-lite"/>
    </source>
</evidence>
<evidence type="ECO:0000259" key="5">
    <source>
        <dbReference type="PROSITE" id="PS50835"/>
    </source>
</evidence>
<evidence type="ECO:0000313" key="8">
    <source>
        <dbReference type="Proteomes" id="UP001059596"/>
    </source>
</evidence>
<dbReference type="PROSITE" id="PS50835">
    <property type="entry name" value="IG_LIKE"/>
    <property type="match status" value="5"/>
</dbReference>
<dbReference type="Pfam" id="PF07679">
    <property type="entry name" value="I-set"/>
    <property type="match status" value="1"/>
</dbReference>
<feature type="compositionally biased region" description="Basic residues" evidence="3">
    <location>
        <begin position="94"/>
        <end position="103"/>
    </location>
</feature>
<reference evidence="7" key="1">
    <citation type="journal article" date="2023" name="Genome Biol. Evol.">
        <title>Long-read-based Genome Assembly of Drosophila gunungcola Reveals Fewer Chemosensory Genes in Flower-breeding Species.</title>
        <authorList>
            <person name="Negi A."/>
            <person name="Liao B.Y."/>
            <person name="Yeh S.D."/>
        </authorList>
    </citation>
    <scope>NUCLEOTIDE SEQUENCE</scope>
    <source>
        <strain evidence="7">Sukarami</strain>
    </source>
</reference>
<dbReference type="SMART" id="SM00408">
    <property type="entry name" value="IGc2"/>
    <property type="match status" value="5"/>
</dbReference>
<dbReference type="InterPro" id="IPR007110">
    <property type="entry name" value="Ig-like_dom"/>
</dbReference>
<gene>
    <name evidence="7" type="ORF">M5D96_011837</name>
</gene>
<keyword evidence="4" id="KW-0472">Membrane</keyword>
<keyword evidence="4" id="KW-0812">Transmembrane</keyword>
<feature type="domain" description="Ig-like" evidence="5">
    <location>
        <begin position="150"/>
        <end position="243"/>
    </location>
</feature>
<dbReference type="InterPro" id="IPR003961">
    <property type="entry name" value="FN3_dom"/>
</dbReference>
<dbReference type="CDD" id="cd00063">
    <property type="entry name" value="FN3"/>
    <property type="match status" value="2"/>
</dbReference>
<dbReference type="SUPFAM" id="SSF48726">
    <property type="entry name" value="Immunoglobulin"/>
    <property type="match status" value="5"/>
</dbReference>
<feature type="compositionally biased region" description="Low complexity" evidence="3">
    <location>
        <begin position="50"/>
        <end position="65"/>
    </location>
</feature>
<dbReference type="FunFam" id="2.60.40.10:FF:001080">
    <property type="entry name" value="protein turtle isoform X10"/>
    <property type="match status" value="1"/>
</dbReference>
<feature type="compositionally biased region" description="Low complexity" evidence="3">
    <location>
        <begin position="1366"/>
        <end position="1382"/>
    </location>
</feature>
<dbReference type="InterPro" id="IPR013098">
    <property type="entry name" value="Ig_I-set"/>
</dbReference>
<feature type="transmembrane region" description="Helical" evidence="4">
    <location>
        <begin position="980"/>
        <end position="997"/>
    </location>
</feature>
<dbReference type="GO" id="GO:0070593">
    <property type="term" value="P:dendrite self-avoidance"/>
    <property type="evidence" value="ECO:0007669"/>
    <property type="project" value="TreeGrafter"/>
</dbReference>
<dbReference type="SMART" id="SM00060">
    <property type="entry name" value="FN3"/>
    <property type="match status" value="2"/>
</dbReference>
<dbReference type="PANTHER" id="PTHR10075">
    <property type="entry name" value="BASIGIN RELATED"/>
    <property type="match status" value="1"/>
</dbReference>
<dbReference type="FunFam" id="2.60.40.10:FF:001226">
    <property type="entry name" value="protein turtle isoform X1"/>
    <property type="match status" value="1"/>
</dbReference>
<feature type="region of interest" description="Disordered" evidence="3">
    <location>
        <begin position="1351"/>
        <end position="1424"/>
    </location>
</feature>
<dbReference type="Gene3D" id="2.60.40.10">
    <property type="entry name" value="Immunoglobulins"/>
    <property type="match status" value="7"/>
</dbReference>
<dbReference type="FunFam" id="2.60.40.10:FF:000830">
    <property type="entry name" value="Turtle, isoform F"/>
    <property type="match status" value="1"/>
</dbReference>
<proteinExistence type="predicted"/>
<feature type="domain" description="Ig-like" evidence="5">
    <location>
        <begin position="267"/>
        <end position="354"/>
    </location>
</feature>
<dbReference type="GO" id="GO:0098632">
    <property type="term" value="F:cell-cell adhesion mediator activity"/>
    <property type="evidence" value="ECO:0007669"/>
    <property type="project" value="TreeGrafter"/>
</dbReference>
<sequence length="1571" mass="175492">DDATAGEKDTLGAALNYGKRGMGMCADLGSHRWCRALSTQHSNTQKSKEQQQIQQRPSRSPSGSGAIDTTTKTIPASETLTASPAKTAAFTVKTTRRRRRRRAGSSSICVPISSSSSSSSQRSTIQVLHFLLVSLLAALLAKNAQAHNIPEDAVHITAILGEGVIFNCHVEFPNDHPVPYVLQWDKKGSDLPIYIWYESYPEHIEEGYKGRVSRVSQDSPFGSASLNLTNIRESDQGWYECKVVFLNRDPKQHKNGTWFHLDVHAPPRFSVTPEDIIYVNLGDSIILNCQADGTPTPEILWYKDANPVDPSPTVGIFNDGTELRISTIRHEDIGEYTCIARNGEGQVSHTARVIIAGGAVIMDKAAPDKHTRTKSKSNAVNERLTIRVPPTNQTKNEGEKVIFSCEAKAMPGNVTVRWYREGSPVREVAALETRVTIRKDGSLIINPIKPDDSGQYLCEVTFTPTVQYLPFRLAGVVQCYIKSSPQLQYVTWTKDKRLLEPYQMKDIVVMANGSLLFTRVSEEHQGQYSCTPYNVLGTAGASGIMDVLVRKPPAFTVEPETLYQRKVGDSVEMHCDAMEAEGTERPSIKWQRQEGEQLAESQRNRIKISGGNITIENLRREDFGYYQCVVSNEVATLMAVTQLVIEGTQPHAPYNITGKATESSITLQWLPGYSGGSEYKQDYTIWFREAGVNDWQTISVTPSGSTQVTINGLASGTTYEFQVVGRNVLGDGMMSKVMTVRTLEDAPAAPRNVKAATQPPDSFFQLMPDEADLLAYFDIYFHTDSRGKLVYSPPKLRVKGPKPGPPRNVSVTEVSNGFLITWQSPLERAHIVKFYTIKYRTDAQWKTLNRGQIRPEETQYLVKNLVGGRTYYFRVLANSEKSYESSDEVKFPVPARVKHKAITAGVVGGILFFIVAIILSVCAVKICNKRKRRKQEKEFNMVACRITDARNIAANNHHLHNRSTGSISSGQVPLKKYKQTRISSLTAILIAILHWIWPPDRCTNCHSIYSSPNLEDGDEDGAGRRRSVSRIQRSLDGRFVLDVEGGVSKLGYAQQTMDSAANVVDVVDGGLFERRNSNVSQKSSSDDGGFLSRRNFITARASWRRPLVASSSQLSLQSAADSARGFLQGLLKIGGKQQQQQQIPLNQQSYFDEAVSGARYQNVLRPFTSQSSSNLYGHADRSRPLHINTISGSLSQQQQQQQLYTPSRISRIFSSSPQQLQPNHQQLLLTSGSYPTHFSDLSTVYPPNSAERSSYNLSSRYRYYSQELPSLRTIQEETRRQQQQQQQQQKPHPLEDHFVPLQLPSPPSWRSYYQSQASYRPRTRWYPRHHSRLFSNRQQQHEMLSPLPQLNLNLRNSMNPGGLEASPESRSSSSGFGSKNTSNHPGSTSEWRLLPPYRAPPSPPKHSGYFGGQQAQGQTPHGSYSYNRATTPPYTMAHWLEMISRLNAATDSNLPKSSCPVDVGSVDGHYEFDPATPTPSASSMLREDLNLHIDTHHHHPYHHHTLGPLSGSLLHSHAPYGGGGGGGSRKPRSLPIHLPRYDNVEVRLQAMREEFYAYRKRQAMHQMESVC</sequence>
<dbReference type="GO" id="GO:0030424">
    <property type="term" value="C:axon"/>
    <property type="evidence" value="ECO:0007669"/>
    <property type="project" value="TreeGrafter"/>
</dbReference>
<evidence type="ECO:0000256" key="4">
    <source>
        <dbReference type="SAM" id="Phobius"/>
    </source>
</evidence>
<feature type="non-terminal residue" evidence="7">
    <location>
        <position position="1"/>
    </location>
</feature>
<dbReference type="GO" id="GO:0007411">
    <property type="term" value="P:axon guidance"/>
    <property type="evidence" value="ECO:0007669"/>
    <property type="project" value="TreeGrafter"/>
</dbReference>
<dbReference type="InterPro" id="IPR036116">
    <property type="entry name" value="FN3_sf"/>
</dbReference>
<dbReference type="Proteomes" id="UP001059596">
    <property type="component" value="Unassembled WGS sequence"/>
</dbReference>
<dbReference type="EMBL" id="JAMKOV010000038">
    <property type="protein sequence ID" value="KAI8035394.1"/>
    <property type="molecule type" value="Genomic_DNA"/>
</dbReference>
<dbReference type="InterPro" id="IPR003599">
    <property type="entry name" value="Ig_sub"/>
</dbReference>
<dbReference type="InterPro" id="IPR036179">
    <property type="entry name" value="Ig-like_dom_sf"/>
</dbReference>
<feature type="domain" description="Ig-like" evidence="5">
    <location>
        <begin position="464"/>
        <end position="531"/>
    </location>
</feature>
<dbReference type="Pfam" id="PF07686">
    <property type="entry name" value="V-set"/>
    <property type="match status" value="1"/>
</dbReference>
<feature type="region of interest" description="Disordered" evidence="3">
    <location>
        <begin position="39"/>
        <end position="118"/>
    </location>
</feature>